<gene>
    <name evidence="1" type="ORF">L6164_014029</name>
</gene>
<evidence type="ECO:0000313" key="2">
    <source>
        <dbReference type="Proteomes" id="UP000828941"/>
    </source>
</evidence>
<proteinExistence type="predicted"/>
<keyword evidence="2" id="KW-1185">Reference proteome</keyword>
<evidence type="ECO:0000313" key="1">
    <source>
        <dbReference type="EMBL" id="KAI4335383.1"/>
    </source>
</evidence>
<comment type="caution">
    <text evidence="1">The sequence shown here is derived from an EMBL/GenBank/DDBJ whole genome shotgun (WGS) entry which is preliminary data.</text>
</comment>
<dbReference type="EMBL" id="CM039431">
    <property type="protein sequence ID" value="KAI4335383.1"/>
    <property type="molecule type" value="Genomic_DNA"/>
</dbReference>
<reference evidence="1 2" key="1">
    <citation type="journal article" date="2022" name="DNA Res.">
        <title>Chromosomal-level genome assembly of the orchid tree Bauhinia variegata (Leguminosae; Cercidoideae) supports the allotetraploid origin hypothesis of Bauhinia.</title>
        <authorList>
            <person name="Zhong Y."/>
            <person name="Chen Y."/>
            <person name="Zheng D."/>
            <person name="Pang J."/>
            <person name="Liu Y."/>
            <person name="Luo S."/>
            <person name="Meng S."/>
            <person name="Qian L."/>
            <person name="Wei D."/>
            <person name="Dai S."/>
            <person name="Zhou R."/>
        </authorList>
    </citation>
    <scope>NUCLEOTIDE SEQUENCE [LARGE SCALE GENOMIC DNA]</scope>
    <source>
        <strain evidence="1">BV-YZ2020</strain>
    </source>
</reference>
<accession>A0ACB9NFW9</accession>
<protein>
    <submittedName>
        <fullName evidence="1">Uncharacterized protein</fullName>
    </submittedName>
</protein>
<name>A0ACB9NFW9_BAUVA</name>
<organism evidence="1 2">
    <name type="scientific">Bauhinia variegata</name>
    <name type="common">Purple orchid tree</name>
    <name type="synonym">Phanera variegata</name>
    <dbReference type="NCBI Taxonomy" id="167791"/>
    <lineage>
        <taxon>Eukaryota</taxon>
        <taxon>Viridiplantae</taxon>
        <taxon>Streptophyta</taxon>
        <taxon>Embryophyta</taxon>
        <taxon>Tracheophyta</taxon>
        <taxon>Spermatophyta</taxon>
        <taxon>Magnoliopsida</taxon>
        <taxon>eudicotyledons</taxon>
        <taxon>Gunneridae</taxon>
        <taxon>Pentapetalae</taxon>
        <taxon>rosids</taxon>
        <taxon>fabids</taxon>
        <taxon>Fabales</taxon>
        <taxon>Fabaceae</taxon>
        <taxon>Cercidoideae</taxon>
        <taxon>Cercideae</taxon>
        <taxon>Bauhiniinae</taxon>
        <taxon>Bauhinia</taxon>
    </lineage>
</organism>
<sequence>MATSQIEKNKTVKKKLQKSYFDVLGLCCSSEVPLIENILKPLDGVKEVSVIVPSRTVIVVHDSMVISQIQIVKALNQARLEANIRMHGGEKQQKKWPSPYAMASGLFLLLSFLKYVYRPLEYLALGAVAAGVFPMLLKAIVSVRNLRIDINILMIIAVIGTISMDDYLEAGTIVFLFSIAEWLESRASYKASAVMSSLMNIAPQKAVLAETGEVVDADEVKMNTILAIKAGEVIPIDGIVVEGNCEVDEKTLTGESFPVPKHKDSTVWAGTINLNGYISVKTTALAEDCVVAKMTKLVEEAQNSKTNTQRLIDKFAKFYTPAVVVIAAFVAVVPVVLRVHNRRHWFHFALVVLVSACPCALILSTPVATFCAYTKAATSSLLIKGGEYLETLGKIKIMAFDKTGTITKGEFVVTNFQSLCDDINLDTLVYWVSSIESKSSHPMAAAIVDYGRSLSIEPKPEKVTAFENFPGEGIHGIIDERDVYIGNKRISMRAGSETVPTLEGNSRGGKTAGYIYSGATLIGFFCLADACRSGVQEAIGQLKLLGIKTAMLTGDSQAAALQAQEQLGHALELVHAELLPEGKVKIITEFKKEGPTAMVGDGINDAPALASADIGISMGISGSALASETGNIILMSNDIRKIPQAIKLARKSHKKVIENVILSVTTKAVILGLAFAGYPLVWAAVLADVGTCLLVILNSMMLLRGGNRHGGKCCRSSTQQHFHKNGCETTSGKSSHHQHPHCCSDKMKEVSQPEKCSSPNCASKYQSRPTNASLGGNAEHINTIEAHGTCKGSDEFHQHQCQHDSHQHQHQHHNHQHCCSNEIKMVSQPEKRASSKCASKCQSSPTNGSLGENTKHITIEAHGKCGGSDKFHEPKHCHYGRCDKSTHGVLSHNMENHIFSNDSLIVAAEDKSPNSIHSHDICLEDNKHHGTGHCRDRNCDIFTHDRESGSDPCHFKLSSLKEDEDCSNKHCHLIYGCENRRIQECGKMLGSCHDIHHQNPESHSDCKKLGADYTSIDIISENEHVESALEEKEKGSCCKGRSDQLTKFPPKRSCAGSNDREVGACCGSEGCSKESMELSFVHACMSLDKREIGGCCKSYMKECCGKVGHCHLRAGFGGGLSEIVTE</sequence>
<dbReference type="Proteomes" id="UP000828941">
    <property type="component" value="Chromosome 6"/>
</dbReference>